<dbReference type="InterPro" id="IPR046357">
    <property type="entry name" value="PPIase_dom_sf"/>
</dbReference>
<evidence type="ECO:0000313" key="2">
    <source>
        <dbReference type="EMBL" id="SVA94157.1"/>
    </source>
</evidence>
<reference evidence="2" key="1">
    <citation type="submission" date="2018-05" db="EMBL/GenBank/DDBJ databases">
        <authorList>
            <person name="Lanie J.A."/>
            <person name="Ng W.-L."/>
            <person name="Kazmierczak K.M."/>
            <person name="Andrzejewski T.M."/>
            <person name="Davidsen T.M."/>
            <person name="Wayne K.J."/>
            <person name="Tettelin H."/>
            <person name="Glass J.I."/>
            <person name="Rusch D."/>
            <person name="Podicherti R."/>
            <person name="Tsui H.-C.T."/>
            <person name="Winkler M.E."/>
        </authorList>
    </citation>
    <scope>NUCLEOTIDE SEQUENCE</scope>
</reference>
<dbReference type="InterPro" id="IPR000297">
    <property type="entry name" value="PPIase_PpiC"/>
</dbReference>
<dbReference type="InterPro" id="IPR027304">
    <property type="entry name" value="Trigger_fact/SurA_dom_sf"/>
</dbReference>
<gene>
    <name evidence="2" type="ORF">METZ01_LOCUS147011</name>
</gene>
<dbReference type="InterPro" id="IPR023058">
    <property type="entry name" value="PPIase_PpiC_CS"/>
</dbReference>
<dbReference type="PANTHER" id="PTHR47245:SF2">
    <property type="entry name" value="PEPTIDYL-PROLYL CIS-TRANS ISOMERASE HP_0175-RELATED"/>
    <property type="match status" value="1"/>
</dbReference>
<dbReference type="PROSITE" id="PS01096">
    <property type="entry name" value="PPIC_PPIASE_1"/>
    <property type="match status" value="1"/>
</dbReference>
<dbReference type="SUPFAM" id="SSF109998">
    <property type="entry name" value="Triger factor/SurA peptide-binding domain-like"/>
    <property type="match status" value="1"/>
</dbReference>
<proteinExistence type="predicted"/>
<dbReference type="Pfam" id="PF00639">
    <property type="entry name" value="Rotamase"/>
    <property type="match status" value="1"/>
</dbReference>
<dbReference type="Pfam" id="PF13624">
    <property type="entry name" value="SurA_N_3"/>
    <property type="match status" value="1"/>
</dbReference>
<dbReference type="GO" id="GO:0003755">
    <property type="term" value="F:peptidyl-prolyl cis-trans isomerase activity"/>
    <property type="evidence" value="ECO:0007669"/>
    <property type="project" value="InterPro"/>
</dbReference>
<dbReference type="SUPFAM" id="SSF54534">
    <property type="entry name" value="FKBP-like"/>
    <property type="match status" value="1"/>
</dbReference>
<dbReference type="PANTHER" id="PTHR47245">
    <property type="entry name" value="PEPTIDYLPROLYL ISOMERASE"/>
    <property type="match status" value="1"/>
</dbReference>
<organism evidence="2">
    <name type="scientific">marine metagenome</name>
    <dbReference type="NCBI Taxonomy" id="408172"/>
    <lineage>
        <taxon>unclassified sequences</taxon>
        <taxon>metagenomes</taxon>
        <taxon>ecological metagenomes</taxon>
    </lineage>
</organism>
<evidence type="ECO:0000259" key="1">
    <source>
        <dbReference type="PROSITE" id="PS50198"/>
    </source>
</evidence>
<protein>
    <recommendedName>
        <fullName evidence="1">PpiC domain-containing protein</fullName>
    </recommendedName>
</protein>
<dbReference type="EMBL" id="UINC01023127">
    <property type="protein sequence ID" value="SVA94157.1"/>
    <property type="molecule type" value="Genomic_DNA"/>
</dbReference>
<name>A0A381ZZ93_9ZZZZ</name>
<dbReference type="AlphaFoldDB" id="A0A381ZZ93"/>
<accession>A0A381ZZ93</accession>
<dbReference type="PROSITE" id="PS50198">
    <property type="entry name" value="PPIC_PPIASE_2"/>
    <property type="match status" value="1"/>
</dbReference>
<feature type="domain" description="PpiC" evidence="1">
    <location>
        <begin position="206"/>
        <end position="306"/>
    </location>
</feature>
<dbReference type="InterPro" id="IPR050245">
    <property type="entry name" value="PrsA_foldase"/>
</dbReference>
<dbReference type="Gene3D" id="1.10.4030.10">
    <property type="entry name" value="Porin chaperone SurA, peptide-binding domain"/>
    <property type="match status" value="1"/>
</dbReference>
<dbReference type="Gene3D" id="3.10.50.40">
    <property type="match status" value="2"/>
</dbReference>
<sequence length="453" mass="51059">MKYLAMDLLGLLSKRRNHVTPVLGLMLSAPLLINSPANAQIVPDESNVVERVVAVVGDSVILMTELDEYLLTLEARGWSRPTDEDEFMKVRVEVLDQLINEQLVLQDAARDTLINISDVDLEDRVQREIDGQILQFGTIARLQQMLAEQNMTMAVFRDQRKEMLRRQLLQERYFAKQGQSTSAIAVTETEARAYFEENRAQMPQVPPTVRFEHLQLSPEASDTAKADALAETERLLEMLMSGEDFAELATRFSHGPSSSMGGELGWIRQDGSFVPEFEEIAFRLSPGRVSSPVETEFGYHLITVERVRGGERRVRHILIQPEIMQTDIEENDARVKDFGMRLEAGEVMADLSDQTSDTLELSLAEIAQISEEYAFAMQDAGPNEVIGPIPLVDPRAENSWGIARVLEVKAAGLSQFEEVRDLIEERLKSQRLSEIVVEGLRNRTYIEIRLAGS</sequence>